<evidence type="ECO:0000313" key="6">
    <source>
        <dbReference type="Proteomes" id="UP001515480"/>
    </source>
</evidence>
<accession>A0AB34JC82</accession>
<dbReference type="InterPro" id="IPR007193">
    <property type="entry name" value="Upf2/Nmd2_C"/>
</dbReference>
<dbReference type="Proteomes" id="UP001515480">
    <property type="component" value="Unassembled WGS sequence"/>
</dbReference>
<dbReference type="Gene3D" id="1.25.40.180">
    <property type="match status" value="3"/>
</dbReference>
<dbReference type="GO" id="GO:0003723">
    <property type="term" value="F:RNA binding"/>
    <property type="evidence" value="ECO:0007669"/>
    <property type="project" value="InterPro"/>
</dbReference>
<dbReference type="SUPFAM" id="SSF48371">
    <property type="entry name" value="ARM repeat"/>
    <property type="match status" value="2"/>
</dbReference>
<comment type="caution">
    <text evidence="5">The sequence shown here is derived from an EMBL/GenBank/DDBJ whole genome shotgun (WGS) entry which is preliminary data.</text>
</comment>
<dbReference type="AlphaFoldDB" id="A0AB34JC82"/>
<keyword evidence="2" id="KW-0963">Cytoplasm</keyword>
<dbReference type="InterPro" id="IPR016024">
    <property type="entry name" value="ARM-type_fold"/>
</dbReference>
<feature type="domain" description="MIF4G" evidence="4">
    <location>
        <begin position="370"/>
        <end position="561"/>
    </location>
</feature>
<reference evidence="5 6" key="1">
    <citation type="journal article" date="2024" name="Science">
        <title>Giant polyketide synthase enzymes in the biosynthesis of giant marine polyether toxins.</title>
        <authorList>
            <person name="Fallon T.R."/>
            <person name="Shende V.V."/>
            <person name="Wierzbicki I.H."/>
            <person name="Pendleton A.L."/>
            <person name="Watervoot N.F."/>
            <person name="Auber R.P."/>
            <person name="Gonzalez D.J."/>
            <person name="Wisecaver J.H."/>
            <person name="Moore B.S."/>
        </authorList>
    </citation>
    <scope>NUCLEOTIDE SEQUENCE [LARGE SCALE GENOMIC DNA]</scope>
    <source>
        <strain evidence="5 6">12B1</strain>
    </source>
</reference>
<dbReference type="PANTHER" id="PTHR12839:SF7">
    <property type="entry name" value="REGULATOR OF NONSENSE TRANSCRIPTS 2"/>
    <property type="match status" value="1"/>
</dbReference>
<feature type="compositionally biased region" description="Acidic residues" evidence="3">
    <location>
        <begin position="873"/>
        <end position="886"/>
    </location>
</feature>
<evidence type="ECO:0000256" key="1">
    <source>
        <dbReference type="ARBA" id="ARBA00004496"/>
    </source>
</evidence>
<feature type="region of interest" description="Disordered" evidence="3">
    <location>
        <begin position="967"/>
        <end position="989"/>
    </location>
</feature>
<gene>
    <name evidence="5" type="ORF">AB1Y20_002956</name>
</gene>
<dbReference type="Pfam" id="PF04050">
    <property type="entry name" value="Upf2"/>
    <property type="match status" value="1"/>
</dbReference>
<dbReference type="SMART" id="SM00543">
    <property type="entry name" value="MIF4G"/>
    <property type="match status" value="2"/>
</dbReference>
<organism evidence="5 6">
    <name type="scientific">Prymnesium parvum</name>
    <name type="common">Toxic golden alga</name>
    <dbReference type="NCBI Taxonomy" id="97485"/>
    <lineage>
        <taxon>Eukaryota</taxon>
        <taxon>Haptista</taxon>
        <taxon>Haptophyta</taxon>
        <taxon>Prymnesiophyceae</taxon>
        <taxon>Prymnesiales</taxon>
        <taxon>Prymnesiaceae</taxon>
        <taxon>Prymnesium</taxon>
    </lineage>
</organism>
<dbReference type="InterPro" id="IPR003890">
    <property type="entry name" value="MIF4G-like_typ-3"/>
</dbReference>
<feature type="compositionally biased region" description="Basic and acidic residues" evidence="3">
    <location>
        <begin position="1027"/>
        <end position="1050"/>
    </location>
</feature>
<evidence type="ECO:0000256" key="3">
    <source>
        <dbReference type="SAM" id="MobiDB-lite"/>
    </source>
</evidence>
<dbReference type="GO" id="GO:0000184">
    <property type="term" value="P:nuclear-transcribed mRNA catabolic process, nonsense-mediated decay"/>
    <property type="evidence" value="ECO:0007669"/>
    <property type="project" value="InterPro"/>
</dbReference>
<dbReference type="EMBL" id="JBGBPQ010000010">
    <property type="protein sequence ID" value="KAL1518668.1"/>
    <property type="molecule type" value="Genomic_DNA"/>
</dbReference>
<keyword evidence="6" id="KW-1185">Reference proteome</keyword>
<dbReference type="InterPro" id="IPR039762">
    <property type="entry name" value="Nmd2/UPF2"/>
</dbReference>
<evidence type="ECO:0000259" key="4">
    <source>
        <dbReference type="SMART" id="SM00543"/>
    </source>
</evidence>
<comment type="subcellular location">
    <subcellularLocation>
        <location evidence="1">Cytoplasm</location>
    </subcellularLocation>
</comment>
<protein>
    <recommendedName>
        <fullName evidence="4">MIF4G domain-containing protein</fullName>
    </recommendedName>
</protein>
<dbReference type="GO" id="GO:0035145">
    <property type="term" value="C:exon-exon junction complex"/>
    <property type="evidence" value="ECO:0007669"/>
    <property type="project" value="TreeGrafter"/>
</dbReference>
<feature type="domain" description="MIF4G" evidence="4">
    <location>
        <begin position="576"/>
        <end position="806"/>
    </location>
</feature>
<evidence type="ECO:0000313" key="5">
    <source>
        <dbReference type="EMBL" id="KAL1518668.1"/>
    </source>
</evidence>
<evidence type="ECO:0000256" key="2">
    <source>
        <dbReference type="ARBA" id="ARBA00022490"/>
    </source>
</evidence>
<proteinExistence type="predicted"/>
<dbReference type="PANTHER" id="PTHR12839">
    <property type="entry name" value="NONSENSE-MEDIATED MRNA DECAY PROTEIN 2 UP-FRAMESHIFT SUPPRESSOR 2"/>
    <property type="match status" value="1"/>
</dbReference>
<sequence>MADQIARRLAQRQANLASRGLADEELRLRDSSLKKIGPFLKKVKERLGEEAPKLSAELPKLNLSKYVDEIAAGVVEAKLKLAELPAVVELCSMMHQSYASFTPALQPQLLALASAPAPAAARGSAAPPESDADRTARLVRKRALLRLAFDLLTAGVLTQPAPVLKLLHAVCAEDAATADPIHPHLSIVSAVAKHICYDPLLLRRPAAEEAAAGGEPPPEPVLGAAEQSALLELLREYTAAATKTLHSTHAQLLRLERSNQKALLHKGELSEESLAAYERVHKLHDKLVSGVGALCEALGEEAPVLADAKEEEKERVLVSMHGPAGGSDGLELFEDEDLRTLYEQLPDLRSVLPAVLFADPKEGKDESGSGEEVEALLARAAHASTREQIDALASDLVCAGGRFHVRKIVKALLQPPRTTHVAERTPLYGRLAAILSPCFRHLASELCAALLDDFEQLRASHSLAPRLSAIQYVSELIKFRVMPASSAFKCLKQLLDDFSPANVQVACALLEGCGRFLHRHPDTRERCEAMLELLVKLRSVHRLPGELFTMIDNAVYACKPPERSAMVEETRPLLHRYVIWLLHSHLSRTTVDRVVKQLRKLDWSNADVCEWVHNALLDCASVKYHIIHIVASVISGLARYHEAEMLRLVDAVLERVRLSVDANDFREAQKRTCLVKLLGELYNYQLLDSPAIFRTLNQLLPRDSSTWGRVVPLPHVSAHAETDGAMPSARPLLHEREPMADGPTDTSRLRLVCVLLDTCGQYFCNGARKRKLDVFLVHLLRYLFCKALTVDVEFTLTDTLNALRPKLIRPTSYSEATIAVQRLQAMLAEDTRKGEALAHELLHSSASLETGGEDDGAEEIGDDEDGDGRGELGEEEVEDDADEDMEAELEEVERQLRELEVDEEEVNAVKEEEEAYIGVQTRRDATDEEKEAFEREMQAMLAETRDVSARKTRVDAEGIKIPVALLRPATHPSSQSNAQAKEDSGPGAVTLRVLRKGAKNKMEASEVRVPASDALAKTVIRMEDKAAEERQRLKERSERVLAAAADHESGSSRGPHISRIQQSPVLPEATQHNQRKR</sequence>
<dbReference type="GO" id="GO:0005737">
    <property type="term" value="C:cytoplasm"/>
    <property type="evidence" value="ECO:0007669"/>
    <property type="project" value="UniProtKB-SubCell"/>
</dbReference>
<feature type="region of interest" description="Disordered" evidence="3">
    <location>
        <begin position="843"/>
        <end position="886"/>
    </location>
</feature>
<feature type="region of interest" description="Disordered" evidence="3">
    <location>
        <begin position="1027"/>
        <end position="1077"/>
    </location>
</feature>
<dbReference type="Pfam" id="PF02854">
    <property type="entry name" value="MIF4G"/>
    <property type="match status" value="2"/>
</dbReference>
<name>A0AB34JC82_PRYPA</name>
<feature type="compositionally biased region" description="Acidic residues" evidence="3">
    <location>
        <begin position="851"/>
        <end position="866"/>
    </location>
</feature>